<feature type="compositionally biased region" description="Pro residues" evidence="1">
    <location>
        <begin position="53"/>
        <end position="62"/>
    </location>
</feature>
<proteinExistence type="predicted"/>
<feature type="signal peptide" evidence="2">
    <location>
        <begin position="1"/>
        <end position="29"/>
    </location>
</feature>
<evidence type="ECO:0000313" key="4">
    <source>
        <dbReference type="Proteomes" id="UP000604825"/>
    </source>
</evidence>
<evidence type="ECO:0000313" key="3">
    <source>
        <dbReference type="EMBL" id="CAD6259711.1"/>
    </source>
</evidence>
<evidence type="ECO:0000256" key="1">
    <source>
        <dbReference type="SAM" id="MobiDB-lite"/>
    </source>
</evidence>
<keyword evidence="4" id="KW-1185">Reference proteome</keyword>
<organism evidence="3 4">
    <name type="scientific">Miscanthus lutarioriparius</name>
    <dbReference type="NCBI Taxonomy" id="422564"/>
    <lineage>
        <taxon>Eukaryota</taxon>
        <taxon>Viridiplantae</taxon>
        <taxon>Streptophyta</taxon>
        <taxon>Embryophyta</taxon>
        <taxon>Tracheophyta</taxon>
        <taxon>Spermatophyta</taxon>
        <taxon>Magnoliopsida</taxon>
        <taxon>Liliopsida</taxon>
        <taxon>Poales</taxon>
        <taxon>Poaceae</taxon>
        <taxon>PACMAD clade</taxon>
        <taxon>Panicoideae</taxon>
        <taxon>Andropogonodae</taxon>
        <taxon>Andropogoneae</taxon>
        <taxon>Saccharinae</taxon>
        <taxon>Miscanthus</taxon>
    </lineage>
</organism>
<dbReference type="EMBL" id="CAJGYO010000011">
    <property type="protein sequence ID" value="CAD6259711.1"/>
    <property type="molecule type" value="Genomic_DNA"/>
</dbReference>
<gene>
    <name evidence="3" type="ORF">NCGR_LOCUS43148</name>
</gene>
<dbReference type="AlphaFoldDB" id="A0A811QS60"/>
<protein>
    <recommendedName>
        <fullName evidence="5">Secreted protein</fullName>
    </recommendedName>
</protein>
<comment type="caution">
    <text evidence="3">The sequence shown here is derived from an EMBL/GenBank/DDBJ whole genome shotgun (WGS) entry which is preliminary data.</text>
</comment>
<sequence length="129" mass="13803">MGDPVLAVAQIFTAAIAVAACSLTTTTSGDSLQRVPRPTASRLPASRRRYPTPRSPPPPPPLARRSSMKPDATKPPCRRHRTVPCSVMLGTEVSATAVAASQALVDEARCHEATLQTPPDRPLLHHARR</sequence>
<keyword evidence="2" id="KW-0732">Signal</keyword>
<evidence type="ECO:0008006" key="5">
    <source>
        <dbReference type="Google" id="ProtNLM"/>
    </source>
</evidence>
<name>A0A811QS60_9POAL</name>
<reference evidence="3" key="1">
    <citation type="submission" date="2020-10" db="EMBL/GenBank/DDBJ databases">
        <authorList>
            <person name="Han B."/>
            <person name="Lu T."/>
            <person name="Zhao Q."/>
            <person name="Huang X."/>
            <person name="Zhao Y."/>
        </authorList>
    </citation>
    <scope>NUCLEOTIDE SEQUENCE</scope>
</reference>
<evidence type="ECO:0000256" key="2">
    <source>
        <dbReference type="SAM" id="SignalP"/>
    </source>
</evidence>
<feature type="region of interest" description="Disordered" evidence="1">
    <location>
        <begin position="26"/>
        <end position="83"/>
    </location>
</feature>
<accession>A0A811QS60</accession>
<feature type="chain" id="PRO_5032668105" description="Secreted protein" evidence="2">
    <location>
        <begin position="30"/>
        <end position="129"/>
    </location>
</feature>
<feature type="region of interest" description="Disordered" evidence="1">
    <location>
        <begin position="110"/>
        <end position="129"/>
    </location>
</feature>
<dbReference type="Proteomes" id="UP000604825">
    <property type="component" value="Unassembled WGS sequence"/>
</dbReference>